<dbReference type="Pfam" id="PF07859">
    <property type="entry name" value="Abhydrolase_3"/>
    <property type="match status" value="1"/>
</dbReference>
<keyword evidence="4" id="KW-1185">Reference proteome</keyword>
<dbReference type="PANTHER" id="PTHR48081">
    <property type="entry name" value="AB HYDROLASE SUPERFAMILY PROTEIN C4A8.06C"/>
    <property type="match status" value="1"/>
</dbReference>
<dbReference type="GO" id="GO:0016787">
    <property type="term" value="F:hydrolase activity"/>
    <property type="evidence" value="ECO:0007669"/>
    <property type="project" value="UniProtKB-KW"/>
</dbReference>
<name>A0A367L784_9HYPO</name>
<sequence>MMLFANISIASSKKSSYSKSGRQPPSVLRRCGRLAGVALVQVPPAVRAAIAHVLGRSETAHHLDLISSISLAVLRTAFLPIPKRWFPISEHQRMSISDSGVRGKLWVATYAAVEPPESATRDALVAAIKSLDGGGGAVQMPMPEYAPAIEAEWTGFRADARPDEPPPPDLSERAKFDALMRECHSPATVLYLHGGAACLMDPASHRPITQRLAELTGGRCYSLRYRLAPQHPFPAALLDALVSYLALLYPPPGAFHQPVRPEHVVFSGDSFGANLCLSLVQVILELRRLGRSKIQWHGKVRHLPLPAGVAAASPFIDFSLSSASFRSPVGPAFDYAPRQADLAHHILEPCAAWPASPPRRYLYADDELISHALVSPITTASWHGSPPTYVYAGWELIADDARFFARHLAAQHVPVVFEQYQAMPHVFPLIFPAVPSTRRCFEAWASFIRTVVDDPSAVESSATFIPVKTLRGEALQLEDLSEESYADVCRRVRDSVANGPALYATRQ</sequence>
<evidence type="ECO:0000313" key="3">
    <source>
        <dbReference type="EMBL" id="RCI10290.1"/>
    </source>
</evidence>
<reference evidence="3 4" key="1">
    <citation type="journal article" date="2015" name="BMC Genomics">
        <title>Insights from the genome of Ophiocordyceps polyrhachis-furcata to pathogenicity and host specificity in insect fungi.</title>
        <authorList>
            <person name="Wichadakul D."/>
            <person name="Kobmoo N."/>
            <person name="Ingsriswang S."/>
            <person name="Tangphatsornruang S."/>
            <person name="Chantasingh D."/>
            <person name="Luangsa-ard J.J."/>
            <person name="Eurwilaichitr L."/>
        </authorList>
    </citation>
    <scope>NUCLEOTIDE SEQUENCE [LARGE SCALE GENOMIC DNA]</scope>
    <source>
        <strain evidence="3 4">BCC 54312</strain>
    </source>
</reference>
<dbReference type="AlphaFoldDB" id="A0A367L784"/>
<organism evidence="3 4">
    <name type="scientific">Ophiocordyceps polyrhachis-furcata BCC 54312</name>
    <dbReference type="NCBI Taxonomy" id="1330021"/>
    <lineage>
        <taxon>Eukaryota</taxon>
        <taxon>Fungi</taxon>
        <taxon>Dikarya</taxon>
        <taxon>Ascomycota</taxon>
        <taxon>Pezizomycotina</taxon>
        <taxon>Sordariomycetes</taxon>
        <taxon>Hypocreomycetidae</taxon>
        <taxon>Hypocreales</taxon>
        <taxon>Ophiocordycipitaceae</taxon>
        <taxon>Ophiocordyceps</taxon>
    </lineage>
</organism>
<proteinExistence type="predicted"/>
<dbReference type="Gene3D" id="3.40.50.1820">
    <property type="entry name" value="alpha/beta hydrolase"/>
    <property type="match status" value="1"/>
</dbReference>
<protein>
    <recommendedName>
        <fullName evidence="2">Alpha/beta hydrolase fold-3 domain-containing protein</fullName>
    </recommendedName>
</protein>
<gene>
    <name evidence="3" type="ORF">L249_8553</name>
</gene>
<comment type="caution">
    <text evidence="3">The sequence shown here is derived from an EMBL/GenBank/DDBJ whole genome shotgun (WGS) entry which is preliminary data.</text>
</comment>
<dbReference type="STRING" id="1330021.A0A367L784"/>
<dbReference type="SUPFAM" id="SSF53474">
    <property type="entry name" value="alpha/beta-Hydrolases"/>
    <property type="match status" value="1"/>
</dbReference>
<dbReference type="EMBL" id="LKCN02000013">
    <property type="protein sequence ID" value="RCI10290.1"/>
    <property type="molecule type" value="Genomic_DNA"/>
</dbReference>
<dbReference type="InterPro" id="IPR050300">
    <property type="entry name" value="GDXG_lipolytic_enzyme"/>
</dbReference>
<accession>A0A367L784</accession>
<evidence type="ECO:0000259" key="2">
    <source>
        <dbReference type="Pfam" id="PF07859"/>
    </source>
</evidence>
<dbReference type="InterPro" id="IPR029058">
    <property type="entry name" value="AB_hydrolase_fold"/>
</dbReference>
<feature type="domain" description="Alpha/beta hydrolase fold-3" evidence="2">
    <location>
        <begin position="189"/>
        <end position="428"/>
    </location>
</feature>
<dbReference type="Proteomes" id="UP000253664">
    <property type="component" value="Unassembled WGS sequence"/>
</dbReference>
<keyword evidence="1" id="KW-0378">Hydrolase</keyword>
<dbReference type="PANTHER" id="PTHR48081:SF25">
    <property type="entry name" value="PUTATIVE (AFU_ORTHOLOGUE AFUA_3G11560)-RELATED"/>
    <property type="match status" value="1"/>
</dbReference>
<dbReference type="InterPro" id="IPR013094">
    <property type="entry name" value="AB_hydrolase_3"/>
</dbReference>
<evidence type="ECO:0000313" key="4">
    <source>
        <dbReference type="Proteomes" id="UP000253664"/>
    </source>
</evidence>
<dbReference type="OrthoDB" id="5354320at2759"/>
<evidence type="ECO:0000256" key="1">
    <source>
        <dbReference type="ARBA" id="ARBA00022801"/>
    </source>
</evidence>